<keyword evidence="13" id="KW-1185">Reference proteome</keyword>
<accession>A0A8H6WUL0</accession>
<sequence length="1347" mass="144984">MSRHSLENDVDVAGDAYGPRSSDDSEWEETDFLIQTPAKATPAASRWPLFSLLSRQQRLFLLVPAIISSVFTGGIVPFMTIVIGHAFDALSKFSAPLASSGAENLEKELLVQRVSIAALQLIGLAIGSFALSSLTSYLWILTGEHNVLELRKRVYASIAAKDMMWFDTKVSDEQGATQSSDDEQGPLGAGGLMAQFTRETDEVRSASSLATGRIIEYLTTCITCLILAFSRSYSLTLVILSAVPVLVIIQASSQAVAGPLLGIERQQTAVAATLVDRATTATGISTVKAFNAAAHEQRALGAVLDRIETAVWKLVAVWGFTSGLAQFVMMGMFVQGFWFGASVVKAGTIGAGDVMAVFWACLMAATNLQLCIPQFILLSRGKFALTSLLALVDVEDAAEAPVPVSCHGDIMLQDVSFAYPSRPAPILRAITLSFPANKTTFVVGPSGSGKSTIAHLLAGLYAPQHGTILVDDRVTDPRALDVAVVGQGQACVLFDMSIHDNVALGRRPGANAGPVTRAEVEAACRRVLMHEFISGLPDGYDTMLGSDGASLSGGQKQRLAIARVMLRDPDVLVLDEVTSALDPTSRVAVFDAIRQWRRGRTTIVITHDLAQITAHDFVYVLKDGCVVESGCRADLDTYVGGVFGSMAGSPVPVLQEPDCSSSPIVARKPEHITLSRPLPFGHLSLPTLSSAPSAMTRVARVAQFSPNVASFSWRRTPNPYKPLLPPSTVFTRPPSLRFTPSDLVLDKEQDAFNSDIKVKVPSAPSTSEGPSTIWSLLREIYPTIPHKPLVCLGLVVCLLSGAATPVFSFLLSRLLFEVSTGAQDTQAINKYGAIVLMVAALDGLLMGLKYFLMQATAMSWVTRLRTAAFARVLRQDKRWFDGRAAGALGLVLIKDGDDARELLAGVAGQMLVVSAMFGVGLVWALLKGWQLALVGFAVVPVFGAAMTAQAGVVARCEVRNKRAKEEVARRYYETISSIRGIRSMRFEGVFRSQFDKAADQALGVARKGAFVEGCTYGFACGLIYLAEALLFYFGAVLIARGTYSYLQMVEVLNLVVFTVTIGSQLMAFTQRIAKSVQATRDFSELLHLPTRTDESDGFLRPRLDGAITFHDVGFSYPGRADAPVLQNINLVIQPGECVAIVGASGSGKSTIAALLQRLYEPAFGSISIGLDKLRSTDVNHLRQHVSIVSQQPTLFDATIAENITYGNETLTDADVRRAAEAANVHEFIMSLPQGYDTPVGENATLISGGQAQRLQIARALARPSRILILDECTSALDDANQAAVLDTIRHAKVGRTTVMITHKIPVMRMCDRLLVVHDGRIAEEGTYDELMRRQGVFAALVSGEELI</sequence>
<evidence type="ECO:0000256" key="1">
    <source>
        <dbReference type="ARBA" id="ARBA00004141"/>
    </source>
</evidence>
<evidence type="ECO:0000256" key="3">
    <source>
        <dbReference type="ARBA" id="ARBA00022692"/>
    </source>
</evidence>
<dbReference type="InterPro" id="IPR027417">
    <property type="entry name" value="P-loop_NTPase"/>
</dbReference>
<feature type="region of interest" description="Disordered" evidence="8">
    <location>
        <begin position="1"/>
        <end position="25"/>
    </location>
</feature>
<feature type="transmembrane region" description="Helical" evidence="9">
    <location>
        <begin position="831"/>
        <end position="852"/>
    </location>
</feature>
<feature type="transmembrane region" description="Helical" evidence="9">
    <location>
        <begin position="59"/>
        <end position="87"/>
    </location>
</feature>
<dbReference type="FunFam" id="3.40.50.300:FF:000604">
    <property type="entry name" value="ABC transporter B family member 28"/>
    <property type="match status" value="1"/>
</dbReference>
<dbReference type="InterPro" id="IPR003439">
    <property type="entry name" value="ABC_transporter-like_ATP-bd"/>
</dbReference>
<feature type="transmembrane region" description="Helical" evidence="9">
    <location>
        <begin position="789"/>
        <end position="811"/>
    </location>
</feature>
<dbReference type="PROSITE" id="PS50893">
    <property type="entry name" value="ABC_TRANSPORTER_2"/>
    <property type="match status" value="2"/>
</dbReference>
<dbReference type="InterPro" id="IPR017871">
    <property type="entry name" value="ABC_transporter-like_CS"/>
</dbReference>
<dbReference type="PROSITE" id="PS50929">
    <property type="entry name" value="ABC_TM1F"/>
    <property type="match status" value="2"/>
</dbReference>
<evidence type="ECO:0000313" key="12">
    <source>
        <dbReference type="EMBL" id="KAF7328889.1"/>
    </source>
</evidence>
<dbReference type="GO" id="GO:0005524">
    <property type="term" value="F:ATP binding"/>
    <property type="evidence" value="ECO:0007669"/>
    <property type="project" value="UniProtKB-KW"/>
</dbReference>
<dbReference type="GO" id="GO:0005737">
    <property type="term" value="C:cytoplasm"/>
    <property type="evidence" value="ECO:0007669"/>
    <property type="project" value="UniProtKB-ARBA"/>
</dbReference>
<dbReference type="PROSITE" id="PS00211">
    <property type="entry name" value="ABC_TRANSPORTER_1"/>
    <property type="match status" value="2"/>
</dbReference>
<evidence type="ECO:0000256" key="4">
    <source>
        <dbReference type="ARBA" id="ARBA00022741"/>
    </source>
</evidence>
<dbReference type="Proteomes" id="UP000620124">
    <property type="component" value="Unassembled WGS sequence"/>
</dbReference>
<feature type="domain" description="ABC transmembrane type-1" evidence="11">
    <location>
        <begin position="65"/>
        <end position="380"/>
    </location>
</feature>
<comment type="subcellular location">
    <subcellularLocation>
        <location evidence="1">Membrane</location>
        <topology evidence="1">Multi-pass membrane protein</topology>
    </subcellularLocation>
</comment>
<proteinExistence type="predicted"/>
<dbReference type="Pfam" id="PF00005">
    <property type="entry name" value="ABC_tran"/>
    <property type="match status" value="2"/>
</dbReference>
<reference evidence="12" key="1">
    <citation type="submission" date="2020-05" db="EMBL/GenBank/DDBJ databases">
        <title>Mycena genomes resolve the evolution of fungal bioluminescence.</title>
        <authorList>
            <person name="Tsai I.J."/>
        </authorList>
    </citation>
    <scope>NUCLEOTIDE SEQUENCE</scope>
    <source>
        <strain evidence="12">CCC161011</strain>
    </source>
</reference>
<feature type="domain" description="ABC transporter" evidence="10">
    <location>
        <begin position="1107"/>
        <end position="1343"/>
    </location>
</feature>
<feature type="transmembrane region" description="Helical" evidence="9">
    <location>
        <begin position="902"/>
        <end position="926"/>
    </location>
</feature>
<evidence type="ECO:0000256" key="6">
    <source>
        <dbReference type="ARBA" id="ARBA00022989"/>
    </source>
</evidence>
<name>A0A8H6WUL0_9AGAR</name>
<evidence type="ECO:0000259" key="11">
    <source>
        <dbReference type="PROSITE" id="PS50929"/>
    </source>
</evidence>
<dbReference type="CDD" id="cd18578">
    <property type="entry name" value="ABC_6TM_Pgp_ABCB1_D2_like"/>
    <property type="match status" value="1"/>
</dbReference>
<evidence type="ECO:0000313" key="13">
    <source>
        <dbReference type="Proteomes" id="UP000620124"/>
    </source>
</evidence>
<evidence type="ECO:0008006" key="14">
    <source>
        <dbReference type="Google" id="ProtNLM"/>
    </source>
</evidence>
<dbReference type="PANTHER" id="PTHR43394:SF1">
    <property type="entry name" value="ATP-BINDING CASSETTE SUB-FAMILY B MEMBER 10, MITOCHONDRIAL"/>
    <property type="match status" value="1"/>
</dbReference>
<keyword evidence="5" id="KW-0067">ATP-binding</keyword>
<dbReference type="InterPro" id="IPR003593">
    <property type="entry name" value="AAA+_ATPase"/>
</dbReference>
<dbReference type="SUPFAM" id="SSF52540">
    <property type="entry name" value="P-loop containing nucleoside triphosphate hydrolases"/>
    <property type="match status" value="2"/>
</dbReference>
<comment type="caution">
    <text evidence="12">The sequence shown here is derived from an EMBL/GenBank/DDBJ whole genome shotgun (WGS) entry which is preliminary data.</text>
</comment>
<dbReference type="EMBL" id="JACAZI010000034">
    <property type="protein sequence ID" value="KAF7328889.1"/>
    <property type="molecule type" value="Genomic_DNA"/>
</dbReference>
<dbReference type="Gene3D" id="3.40.50.300">
    <property type="entry name" value="P-loop containing nucleotide triphosphate hydrolases"/>
    <property type="match status" value="2"/>
</dbReference>
<organism evidence="12 13">
    <name type="scientific">Mycena venus</name>
    <dbReference type="NCBI Taxonomy" id="2733690"/>
    <lineage>
        <taxon>Eukaryota</taxon>
        <taxon>Fungi</taxon>
        <taxon>Dikarya</taxon>
        <taxon>Basidiomycota</taxon>
        <taxon>Agaricomycotina</taxon>
        <taxon>Agaricomycetes</taxon>
        <taxon>Agaricomycetidae</taxon>
        <taxon>Agaricales</taxon>
        <taxon>Marasmiineae</taxon>
        <taxon>Mycenaceae</taxon>
        <taxon>Mycena</taxon>
    </lineage>
</organism>
<dbReference type="OrthoDB" id="6500128at2759"/>
<evidence type="ECO:0000256" key="9">
    <source>
        <dbReference type="SAM" id="Phobius"/>
    </source>
</evidence>
<feature type="transmembrane region" description="Helical" evidence="9">
    <location>
        <begin position="314"/>
        <end position="334"/>
    </location>
</feature>
<keyword evidence="7 9" id="KW-0472">Membrane</keyword>
<feature type="transmembrane region" description="Helical" evidence="9">
    <location>
        <begin position="1016"/>
        <end position="1039"/>
    </location>
</feature>
<feature type="domain" description="ABC transporter" evidence="10">
    <location>
        <begin position="410"/>
        <end position="648"/>
    </location>
</feature>
<dbReference type="FunFam" id="3.40.50.300:FF:000836">
    <property type="entry name" value="ABC transporter B family member 25"/>
    <property type="match status" value="1"/>
</dbReference>
<dbReference type="GO" id="GO:0016020">
    <property type="term" value="C:membrane"/>
    <property type="evidence" value="ECO:0007669"/>
    <property type="project" value="UniProtKB-SubCell"/>
</dbReference>
<evidence type="ECO:0000256" key="8">
    <source>
        <dbReference type="SAM" id="MobiDB-lite"/>
    </source>
</evidence>
<keyword evidence="4" id="KW-0547">Nucleotide-binding</keyword>
<dbReference type="GO" id="GO:0015421">
    <property type="term" value="F:ABC-type oligopeptide transporter activity"/>
    <property type="evidence" value="ECO:0007669"/>
    <property type="project" value="TreeGrafter"/>
</dbReference>
<feature type="transmembrane region" description="Helical" evidence="9">
    <location>
        <begin position="932"/>
        <end position="954"/>
    </location>
</feature>
<gene>
    <name evidence="12" type="ORF">MVEN_02518600</name>
</gene>
<evidence type="ECO:0000256" key="7">
    <source>
        <dbReference type="ARBA" id="ARBA00023136"/>
    </source>
</evidence>
<evidence type="ECO:0000256" key="2">
    <source>
        <dbReference type="ARBA" id="ARBA00022448"/>
    </source>
</evidence>
<evidence type="ECO:0000256" key="5">
    <source>
        <dbReference type="ARBA" id="ARBA00022840"/>
    </source>
</evidence>
<protein>
    <recommendedName>
        <fullName evidence="14">P-loop containing nucleoside triphosphate hydrolase protein</fullName>
    </recommendedName>
</protein>
<feature type="transmembrane region" description="Helical" evidence="9">
    <location>
        <begin position="117"/>
        <end position="141"/>
    </location>
</feature>
<dbReference type="CDD" id="cd18577">
    <property type="entry name" value="ABC_6TM_Pgp_ABCB1_D1_like"/>
    <property type="match status" value="1"/>
</dbReference>
<dbReference type="InterPro" id="IPR036640">
    <property type="entry name" value="ABC1_TM_sf"/>
</dbReference>
<dbReference type="Gene3D" id="1.20.1560.10">
    <property type="entry name" value="ABC transporter type 1, transmembrane domain"/>
    <property type="match status" value="2"/>
</dbReference>
<dbReference type="InterPro" id="IPR011527">
    <property type="entry name" value="ABC1_TM_dom"/>
</dbReference>
<dbReference type="SMART" id="SM00382">
    <property type="entry name" value="AAA"/>
    <property type="match status" value="2"/>
</dbReference>
<evidence type="ECO:0000259" key="10">
    <source>
        <dbReference type="PROSITE" id="PS50893"/>
    </source>
</evidence>
<dbReference type="SUPFAM" id="SSF90123">
    <property type="entry name" value="ABC transporter transmembrane region"/>
    <property type="match status" value="2"/>
</dbReference>
<dbReference type="PANTHER" id="PTHR43394">
    <property type="entry name" value="ATP-DEPENDENT PERMEASE MDL1, MITOCHONDRIAL"/>
    <property type="match status" value="1"/>
</dbReference>
<keyword evidence="3 9" id="KW-0812">Transmembrane</keyword>
<feature type="transmembrane region" description="Helical" evidence="9">
    <location>
        <begin position="354"/>
        <end position="378"/>
    </location>
</feature>
<dbReference type="Pfam" id="PF00664">
    <property type="entry name" value="ABC_membrane"/>
    <property type="match status" value="2"/>
</dbReference>
<dbReference type="GO" id="GO:0016887">
    <property type="term" value="F:ATP hydrolysis activity"/>
    <property type="evidence" value="ECO:0007669"/>
    <property type="project" value="InterPro"/>
</dbReference>
<keyword evidence="2" id="KW-0813">Transport</keyword>
<keyword evidence="6 9" id="KW-1133">Transmembrane helix</keyword>
<feature type="domain" description="ABC transmembrane type-1" evidence="11">
    <location>
        <begin position="792"/>
        <end position="1074"/>
    </location>
</feature>
<dbReference type="InterPro" id="IPR039421">
    <property type="entry name" value="Type_1_exporter"/>
</dbReference>